<evidence type="ECO:0000259" key="6">
    <source>
        <dbReference type="PROSITE" id="PS50850"/>
    </source>
</evidence>
<keyword evidence="3 5" id="KW-1133">Transmembrane helix</keyword>
<dbReference type="Proteomes" id="UP000265768">
    <property type="component" value="Unassembled WGS sequence"/>
</dbReference>
<feature type="transmembrane region" description="Helical" evidence="5">
    <location>
        <begin position="249"/>
        <end position="269"/>
    </location>
</feature>
<feature type="domain" description="Major facilitator superfamily (MFS) profile" evidence="6">
    <location>
        <begin position="215"/>
        <end position="399"/>
    </location>
</feature>
<dbReference type="OrthoDB" id="9180256at2"/>
<keyword evidence="8" id="KW-1185">Reference proteome</keyword>
<feature type="transmembrane region" description="Helical" evidence="5">
    <location>
        <begin position="338"/>
        <end position="358"/>
    </location>
</feature>
<dbReference type="GO" id="GO:0022857">
    <property type="term" value="F:transmembrane transporter activity"/>
    <property type="evidence" value="ECO:0007669"/>
    <property type="project" value="InterPro"/>
</dbReference>
<dbReference type="PANTHER" id="PTHR23542:SF1">
    <property type="entry name" value="MAJOR FACILITATOR SUPERFAMILY (MFS) PROFILE DOMAIN-CONTAINING PROTEIN"/>
    <property type="match status" value="1"/>
</dbReference>
<feature type="transmembrane region" description="Helical" evidence="5">
    <location>
        <begin position="370"/>
        <end position="391"/>
    </location>
</feature>
<gene>
    <name evidence="7" type="ORF">D5H75_07325</name>
</gene>
<evidence type="ECO:0000256" key="4">
    <source>
        <dbReference type="ARBA" id="ARBA00023136"/>
    </source>
</evidence>
<comment type="caution">
    <text evidence="7">The sequence shown here is derived from an EMBL/GenBank/DDBJ whole genome shotgun (WGS) entry which is preliminary data.</text>
</comment>
<feature type="transmembrane region" description="Helical" evidence="5">
    <location>
        <begin position="16"/>
        <end position="39"/>
    </location>
</feature>
<feature type="transmembrane region" description="Helical" evidence="5">
    <location>
        <begin position="104"/>
        <end position="127"/>
    </location>
</feature>
<dbReference type="InterPro" id="IPR020846">
    <property type="entry name" value="MFS_dom"/>
</dbReference>
<reference evidence="7 8" key="1">
    <citation type="submission" date="2018-09" db="EMBL/GenBank/DDBJ databases">
        <title>YIM 75507 draft genome.</title>
        <authorList>
            <person name="Tang S."/>
            <person name="Feng Y."/>
        </authorList>
    </citation>
    <scope>NUCLEOTIDE SEQUENCE [LARGE SCALE GENOMIC DNA]</scope>
    <source>
        <strain evidence="7 8">YIM 75507</strain>
    </source>
</reference>
<feature type="transmembrane region" description="Helical" evidence="5">
    <location>
        <begin position="45"/>
        <end position="67"/>
    </location>
</feature>
<comment type="subcellular location">
    <subcellularLocation>
        <location evidence="1">Cell membrane</location>
        <topology evidence="1">Multi-pass membrane protein</topology>
    </subcellularLocation>
</comment>
<dbReference type="PANTHER" id="PTHR23542">
    <property type="match status" value="1"/>
</dbReference>
<dbReference type="RefSeq" id="WP_119925564.1">
    <property type="nucleotide sequence ID" value="NZ_QZEY01000002.1"/>
</dbReference>
<feature type="transmembrane region" description="Helical" evidence="5">
    <location>
        <begin position="281"/>
        <end position="297"/>
    </location>
</feature>
<evidence type="ECO:0000256" key="5">
    <source>
        <dbReference type="SAM" id="Phobius"/>
    </source>
</evidence>
<organism evidence="7 8">
    <name type="scientific">Bailinhaonella thermotolerans</name>
    <dbReference type="NCBI Taxonomy" id="1070861"/>
    <lineage>
        <taxon>Bacteria</taxon>
        <taxon>Bacillati</taxon>
        <taxon>Actinomycetota</taxon>
        <taxon>Actinomycetes</taxon>
        <taxon>Streptosporangiales</taxon>
        <taxon>Streptosporangiaceae</taxon>
        <taxon>Bailinhaonella</taxon>
    </lineage>
</organism>
<sequence>MANPYRGLFSLPGARGFVIAGFIGRMSMSMLGIGVLLLVQVASESYATAGALSAVVGLAYAVGAPYFSRLVDRFGQSRVLAPLVAVHGVTLAGFLAAVEAGAPQWTWFLLALVAGATAPSIGSMVRARWAHLLNGSSRLQTAFSFESVVDEVIFVTGPALVTFLATGVHRAAGVVLALLVTVAGTAGLILQKDTEPPVRKREEGVRSGSPMSNPGMVLVSVALLAMGGVFGSIDVLAVAFADHQGVKNLAGLLISAFAGGSMISGLWFGSREWRVSLRDRYVRALAVFAVMLLPLVFVHNMVFMALVLFFAGLAISPTIITAYALTERLVPPHLLTEGMSWLSTAVGVGVAAGAAAAGRLAESYGAQNALAFPMICGLLAVALGLSGSPLLRATTDRQP</sequence>
<feature type="transmembrane region" description="Helical" evidence="5">
    <location>
        <begin position="79"/>
        <end position="98"/>
    </location>
</feature>
<dbReference type="InterPro" id="IPR036259">
    <property type="entry name" value="MFS_trans_sf"/>
</dbReference>
<dbReference type="InterPro" id="IPR011701">
    <property type="entry name" value="MFS"/>
</dbReference>
<dbReference type="EMBL" id="QZEY01000002">
    <property type="protein sequence ID" value="RJL34263.1"/>
    <property type="molecule type" value="Genomic_DNA"/>
</dbReference>
<evidence type="ECO:0000313" key="8">
    <source>
        <dbReference type="Proteomes" id="UP000265768"/>
    </source>
</evidence>
<keyword evidence="4 5" id="KW-0472">Membrane</keyword>
<evidence type="ECO:0000256" key="2">
    <source>
        <dbReference type="ARBA" id="ARBA00022692"/>
    </source>
</evidence>
<evidence type="ECO:0000313" key="7">
    <source>
        <dbReference type="EMBL" id="RJL34263.1"/>
    </source>
</evidence>
<evidence type="ECO:0000256" key="1">
    <source>
        <dbReference type="ARBA" id="ARBA00004651"/>
    </source>
</evidence>
<feature type="transmembrane region" description="Helical" evidence="5">
    <location>
        <begin position="216"/>
        <end position="237"/>
    </location>
</feature>
<name>A0A3A4AYR6_9ACTN</name>
<dbReference type="AlphaFoldDB" id="A0A3A4AYR6"/>
<dbReference type="Pfam" id="PF07690">
    <property type="entry name" value="MFS_1"/>
    <property type="match status" value="1"/>
</dbReference>
<evidence type="ECO:0000256" key="3">
    <source>
        <dbReference type="ARBA" id="ARBA00022989"/>
    </source>
</evidence>
<feature type="transmembrane region" description="Helical" evidence="5">
    <location>
        <begin position="303"/>
        <end position="326"/>
    </location>
</feature>
<dbReference type="GO" id="GO:0005886">
    <property type="term" value="C:plasma membrane"/>
    <property type="evidence" value="ECO:0007669"/>
    <property type="project" value="UniProtKB-SubCell"/>
</dbReference>
<proteinExistence type="predicted"/>
<dbReference type="PROSITE" id="PS50850">
    <property type="entry name" value="MFS"/>
    <property type="match status" value="1"/>
</dbReference>
<feature type="transmembrane region" description="Helical" evidence="5">
    <location>
        <begin position="171"/>
        <end position="190"/>
    </location>
</feature>
<protein>
    <submittedName>
        <fullName evidence="7">MFS transporter</fullName>
    </submittedName>
</protein>
<accession>A0A3A4AYR6</accession>
<dbReference type="Gene3D" id="1.20.1250.20">
    <property type="entry name" value="MFS general substrate transporter like domains"/>
    <property type="match status" value="1"/>
</dbReference>
<dbReference type="SUPFAM" id="SSF103473">
    <property type="entry name" value="MFS general substrate transporter"/>
    <property type="match status" value="1"/>
</dbReference>
<keyword evidence="2 5" id="KW-0812">Transmembrane</keyword>